<name>A0A1J4NT29_9ACTN</name>
<dbReference type="AlphaFoldDB" id="A0A1J4NT29"/>
<dbReference type="RefSeq" id="WP_046588727.1">
    <property type="nucleotide sequence ID" value="NZ_LAVA02000059.1"/>
</dbReference>
<evidence type="ECO:0000313" key="1">
    <source>
        <dbReference type="EMBL" id="OIJ65258.1"/>
    </source>
</evidence>
<sequence>MSVPTTAPTQAAAVRVEEVLDRLAAGGDPAATAAAEELVRSLMEFYGAGLARVVELLPAGAGRDALLGDQLVASLLVLHDLHPEDRATRIDRALATVRDQHLEAVGFDEATGTLRLRAAEGASGEAGGGCGCGSAADAVRQTALDALGCFAPEVTAVELDAADRPRRPALLQIGSRPGARP</sequence>
<comment type="caution">
    <text evidence="1">The sequence shown here is derived from an EMBL/GenBank/DDBJ whole genome shotgun (WGS) entry which is preliminary data.</text>
</comment>
<protein>
    <recommendedName>
        <fullName evidence="3">NIF system FeS cluster assembly NifU C-terminal domain-containing protein</fullName>
    </recommendedName>
</protein>
<keyword evidence="2" id="KW-1185">Reference proteome</keyword>
<accession>A0A1J4NT29</accession>
<organism evidence="1 2">
    <name type="scientific">Streptomyces mangrovisoli</name>
    <dbReference type="NCBI Taxonomy" id="1428628"/>
    <lineage>
        <taxon>Bacteria</taxon>
        <taxon>Bacillati</taxon>
        <taxon>Actinomycetota</taxon>
        <taxon>Actinomycetes</taxon>
        <taxon>Kitasatosporales</taxon>
        <taxon>Streptomycetaceae</taxon>
        <taxon>Streptomyces</taxon>
    </lineage>
</organism>
<gene>
    <name evidence="1" type="ORF">WN71_024520</name>
</gene>
<proteinExistence type="predicted"/>
<dbReference type="Proteomes" id="UP000034196">
    <property type="component" value="Unassembled WGS sequence"/>
</dbReference>
<dbReference type="OrthoDB" id="9798220at2"/>
<evidence type="ECO:0000313" key="2">
    <source>
        <dbReference type="Proteomes" id="UP000034196"/>
    </source>
</evidence>
<evidence type="ECO:0008006" key="3">
    <source>
        <dbReference type="Google" id="ProtNLM"/>
    </source>
</evidence>
<reference evidence="1" key="1">
    <citation type="submission" date="2016-10" db="EMBL/GenBank/DDBJ databases">
        <title>Genome sequence of Streptomyces mangrovisoli MUSC 149.</title>
        <authorList>
            <person name="Lee L.-H."/>
            <person name="Ser H.-L."/>
        </authorList>
    </citation>
    <scope>NUCLEOTIDE SEQUENCE [LARGE SCALE GENOMIC DNA]</scope>
    <source>
        <strain evidence="1">MUSC 149</strain>
    </source>
</reference>
<dbReference type="STRING" id="1428628.WN71_024520"/>
<dbReference type="EMBL" id="LAVA02000059">
    <property type="protein sequence ID" value="OIJ65258.1"/>
    <property type="molecule type" value="Genomic_DNA"/>
</dbReference>